<dbReference type="NCBIfam" id="TIGR00304">
    <property type="entry name" value="TIGR00304 family membrane protein"/>
    <property type="match status" value="1"/>
</dbReference>
<evidence type="ECO:0008006" key="4">
    <source>
        <dbReference type="Google" id="ProtNLM"/>
    </source>
</evidence>
<keyword evidence="1" id="KW-1133">Transmembrane helix</keyword>
<dbReference type="InterPro" id="IPR002849">
    <property type="entry name" value="DUF131"/>
</dbReference>
<comment type="caution">
    <text evidence="2">The sequence shown here is derived from an EMBL/GenBank/DDBJ whole genome shotgun (WGS) entry which is preliminary data.</text>
</comment>
<reference evidence="2 3" key="1">
    <citation type="journal article" date="2012" name="J. Bacteriol.">
        <title>Draft genome sequence of Methanobacterium formicicum DSM 3637, an archaebacterium isolated from the methane producer amoeba Pelomyxa palustris.</title>
        <authorList>
            <person name="Gutierrez G."/>
        </authorList>
    </citation>
    <scope>NUCLEOTIDE SEQUENCE [LARGE SCALE GENOMIC DNA]</scope>
    <source>
        <strain evidence="3">DSM 3637 / PP1</strain>
    </source>
</reference>
<gene>
    <name evidence="2" type="ORF">A994_10967</name>
</gene>
<organism evidence="2 3">
    <name type="scientific">Methanobacterium formicicum (strain DSM 3637 / PP1)</name>
    <dbReference type="NCBI Taxonomy" id="1204725"/>
    <lineage>
        <taxon>Archaea</taxon>
        <taxon>Methanobacteriati</taxon>
        <taxon>Methanobacteriota</taxon>
        <taxon>Methanomada group</taxon>
        <taxon>Methanobacteria</taxon>
        <taxon>Methanobacteriales</taxon>
        <taxon>Methanobacteriaceae</taxon>
        <taxon>Methanobacterium</taxon>
    </lineage>
</organism>
<evidence type="ECO:0000313" key="3">
    <source>
        <dbReference type="Proteomes" id="UP000007360"/>
    </source>
</evidence>
<name>K2QXD3_METFP</name>
<dbReference type="AlphaFoldDB" id="K2QXD3"/>
<evidence type="ECO:0000313" key="2">
    <source>
        <dbReference type="EMBL" id="EKF84913.1"/>
    </source>
</evidence>
<dbReference type="OrthoDB" id="137740at2157"/>
<sequence length="87" mass="9101">MIKGETIIFVGIAAVILGMLLIFIGTAFQSSGKTESSENAKVSTGGVILIGPIPIVFGNDKNMVSVAVIGAIVLMILAYILFYRGII</sequence>
<dbReference type="RefSeq" id="WP_004031669.1">
    <property type="nucleotide sequence ID" value="NZ_AMPO01000011.1"/>
</dbReference>
<dbReference type="Pfam" id="PF01998">
    <property type="entry name" value="DUF131"/>
    <property type="match status" value="1"/>
</dbReference>
<keyword evidence="1" id="KW-0472">Membrane</keyword>
<dbReference type="Proteomes" id="UP000007360">
    <property type="component" value="Unassembled WGS sequence"/>
</dbReference>
<keyword evidence="3" id="KW-1185">Reference proteome</keyword>
<accession>K2QXD3</accession>
<proteinExistence type="predicted"/>
<feature type="transmembrane region" description="Helical" evidence="1">
    <location>
        <begin position="6"/>
        <end position="28"/>
    </location>
</feature>
<dbReference type="EMBL" id="AMPO01000011">
    <property type="protein sequence ID" value="EKF84913.1"/>
    <property type="molecule type" value="Genomic_DNA"/>
</dbReference>
<keyword evidence="1" id="KW-0812">Transmembrane</keyword>
<evidence type="ECO:0000256" key="1">
    <source>
        <dbReference type="SAM" id="Phobius"/>
    </source>
</evidence>
<feature type="transmembrane region" description="Helical" evidence="1">
    <location>
        <begin position="63"/>
        <end position="82"/>
    </location>
</feature>
<dbReference type="PATRIC" id="fig|1204725.3.peg.2204"/>
<protein>
    <recommendedName>
        <fullName evidence="4">TIGR00304 family protein</fullName>
    </recommendedName>
</protein>